<keyword evidence="2" id="KW-1133">Transmembrane helix</keyword>
<comment type="caution">
    <text evidence="3">The sequence shown here is derived from an EMBL/GenBank/DDBJ whole genome shotgun (WGS) entry which is preliminary data.</text>
</comment>
<dbReference type="AlphaFoldDB" id="A0ABD5P8N8"/>
<evidence type="ECO:0000313" key="4">
    <source>
        <dbReference type="Proteomes" id="UP001595921"/>
    </source>
</evidence>
<dbReference type="PANTHER" id="PTHR20992:SF9">
    <property type="entry name" value="AT15442P-RELATED"/>
    <property type="match status" value="1"/>
</dbReference>
<dbReference type="Proteomes" id="UP001595921">
    <property type="component" value="Unassembled WGS sequence"/>
</dbReference>
<keyword evidence="4" id="KW-1185">Reference proteome</keyword>
<feature type="transmembrane region" description="Helical" evidence="2">
    <location>
        <begin position="169"/>
        <end position="196"/>
    </location>
</feature>
<sequence length="479" mass="49110">MRYVEVLVDDAHESAVRDVLDEEGVDHVRGGGDDGTVLLRFPLPPEAVESVLGALHEVGLPDEGYTVVTSAESVTTPNFGALQDRFAREEDEETIAYDEMRTKALEARLTRRAFSLLALCSTVIATVGLLRDSALAVAGAMVVSPFVGAILATNIGLLTDDRDVALDGVVSQLLGTVVAVLGAAALTAGLRAVYVVPPRTNVSEIAQVSAITSPTLPALLLALAAGAAGALALATALPVALAGVAIAIALIPAAAAVGVGVALGEPTVAVGALTLLAMNVVTINLGVLLTLRGLGYRSRNPSGLPVPDSSRAALTLLFVGLVAVAFVVGAAVPTYEQVRLERTVNGAVAETLAEERYGELSLVTVELGYGGGPFVDATSTATVTLARTTDQPYPALARTIEERVGRRSDRHVEVRVKFVDYRPADGEEPSGDTAPVEGVPSTGAMGARTNAAGEAQTTRRGRPTVSTGGSTAVSEAAPT</sequence>
<accession>A0ABD5P8N8</accession>
<dbReference type="RefSeq" id="WP_267622455.1">
    <property type="nucleotide sequence ID" value="NZ_JAODIW010000006.1"/>
</dbReference>
<feature type="compositionally biased region" description="Polar residues" evidence="1">
    <location>
        <begin position="464"/>
        <end position="473"/>
    </location>
</feature>
<gene>
    <name evidence="3" type="ORF">ACFO0N_04675</name>
</gene>
<feature type="transmembrane region" description="Helical" evidence="2">
    <location>
        <begin position="216"/>
        <end position="234"/>
    </location>
</feature>
<dbReference type="EMBL" id="JBHSDS010000003">
    <property type="protein sequence ID" value="MFC4357242.1"/>
    <property type="molecule type" value="Genomic_DNA"/>
</dbReference>
<feature type="region of interest" description="Disordered" evidence="1">
    <location>
        <begin position="423"/>
        <end position="479"/>
    </location>
</feature>
<name>A0ABD5P8N8_9EURY</name>
<reference evidence="3 4" key="1">
    <citation type="journal article" date="2019" name="Int. J. Syst. Evol. Microbiol.">
        <title>The Global Catalogue of Microorganisms (GCM) 10K type strain sequencing project: providing services to taxonomists for standard genome sequencing and annotation.</title>
        <authorList>
            <consortium name="The Broad Institute Genomics Platform"/>
            <consortium name="The Broad Institute Genome Sequencing Center for Infectious Disease"/>
            <person name="Wu L."/>
            <person name="Ma J."/>
        </authorList>
    </citation>
    <scope>NUCLEOTIDE SEQUENCE [LARGE SCALE GENOMIC DNA]</scope>
    <source>
        <strain evidence="3 4">CGMCC 1.12553</strain>
    </source>
</reference>
<evidence type="ECO:0000256" key="2">
    <source>
        <dbReference type="SAM" id="Phobius"/>
    </source>
</evidence>
<feature type="transmembrane region" description="Helical" evidence="2">
    <location>
        <begin position="241"/>
        <end position="263"/>
    </location>
</feature>
<dbReference type="Pfam" id="PF04087">
    <property type="entry name" value="DUF389"/>
    <property type="match status" value="1"/>
</dbReference>
<proteinExistence type="predicted"/>
<keyword evidence="2" id="KW-0812">Transmembrane</keyword>
<feature type="transmembrane region" description="Helical" evidence="2">
    <location>
        <begin position="113"/>
        <end position="130"/>
    </location>
</feature>
<dbReference type="InterPro" id="IPR005240">
    <property type="entry name" value="DUF389"/>
</dbReference>
<organism evidence="3 4">
    <name type="scientific">Halobium salinum</name>
    <dbReference type="NCBI Taxonomy" id="1364940"/>
    <lineage>
        <taxon>Archaea</taxon>
        <taxon>Methanobacteriati</taxon>
        <taxon>Methanobacteriota</taxon>
        <taxon>Stenosarchaea group</taxon>
        <taxon>Halobacteria</taxon>
        <taxon>Halobacteriales</taxon>
        <taxon>Haloferacaceae</taxon>
        <taxon>Halobium</taxon>
    </lineage>
</organism>
<evidence type="ECO:0000256" key="1">
    <source>
        <dbReference type="SAM" id="MobiDB-lite"/>
    </source>
</evidence>
<evidence type="ECO:0000313" key="3">
    <source>
        <dbReference type="EMBL" id="MFC4357242.1"/>
    </source>
</evidence>
<feature type="transmembrane region" description="Helical" evidence="2">
    <location>
        <begin position="136"/>
        <end position="157"/>
    </location>
</feature>
<keyword evidence="2" id="KW-0472">Membrane</keyword>
<protein>
    <submittedName>
        <fullName evidence="3">DUF389 domain-containing protein</fullName>
    </submittedName>
</protein>
<feature type="transmembrane region" description="Helical" evidence="2">
    <location>
        <begin position="312"/>
        <end position="332"/>
    </location>
</feature>
<feature type="transmembrane region" description="Helical" evidence="2">
    <location>
        <begin position="269"/>
        <end position="291"/>
    </location>
</feature>
<dbReference type="PANTHER" id="PTHR20992">
    <property type="entry name" value="AT15442P-RELATED"/>
    <property type="match status" value="1"/>
</dbReference>